<dbReference type="Proteomes" id="UP001210211">
    <property type="component" value="Unassembled WGS sequence"/>
</dbReference>
<dbReference type="PROSITE" id="PS51767">
    <property type="entry name" value="PEPTIDASE_A1"/>
    <property type="match status" value="1"/>
</dbReference>
<accession>A0AAD6EP18</accession>
<organism evidence="4 5">
    <name type="scientific">Rhynchospora tenuis</name>
    <dbReference type="NCBI Taxonomy" id="198213"/>
    <lineage>
        <taxon>Eukaryota</taxon>
        <taxon>Viridiplantae</taxon>
        <taxon>Streptophyta</taxon>
        <taxon>Embryophyta</taxon>
        <taxon>Tracheophyta</taxon>
        <taxon>Spermatophyta</taxon>
        <taxon>Magnoliopsida</taxon>
        <taxon>Liliopsida</taxon>
        <taxon>Poales</taxon>
        <taxon>Cyperaceae</taxon>
        <taxon>Cyperoideae</taxon>
        <taxon>Rhynchosporeae</taxon>
        <taxon>Rhynchospora</taxon>
    </lineage>
</organism>
<feature type="signal peptide" evidence="2">
    <location>
        <begin position="1"/>
        <end position="20"/>
    </location>
</feature>
<dbReference type="Pfam" id="PF14543">
    <property type="entry name" value="TAXi_N"/>
    <property type="match status" value="1"/>
</dbReference>
<feature type="domain" description="Peptidase A1" evidence="3">
    <location>
        <begin position="94"/>
        <end position="247"/>
    </location>
</feature>
<dbReference type="SUPFAM" id="SSF50630">
    <property type="entry name" value="Acid proteases"/>
    <property type="match status" value="1"/>
</dbReference>
<evidence type="ECO:0000313" key="5">
    <source>
        <dbReference type="Proteomes" id="UP001210211"/>
    </source>
</evidence>
<dbReference type="InterPro" id="IPR032861">
    <property type="entry name" value="TAXi_N"/>
</dbReference>
<dbReference type="InterPro" id="IPR001461">
    <property type="entry name" value="Aspartic_peptidase_A1"/>
</dbReference>
<name>A0AAD6EP18_9POAL</name>
<keyword evidence="2" id="KW-0732">Signal</keyword>
<evidence type="ECO:0000256" key="2">
    <source>
        <dbReference type="SAM" id="SignalP"/>
    </source>
</evidence>
<reference evidence="4 5" key="1">
    <citation type="journal article" date="2022" name="Cell">
        <title>Repeat-based holocentromeres influence genome architecture and karyotype evolution.</title>
        <authorList>
            <person name="Hofstatter P.G."/>
            <person name="Thangavel G."/>
            <person name="Lux T."/>
            <person name="Neumann P."/>
            <person name="Vondrak T."/>
            <person name="Novak P."/>
            <person name="Zhang M."/>
            <person name="Costa L."/>
            <person name="Castellani M."/>
            <person name="Scott A."/>
            <person name="Toegelov H."/>
            <person name="Fuchs J."/>
            <person name="Mata-Sucre Y."/>
            <person name="Dias Y."/>
            <person name="Vanzela A.L.L."/>
            <person name="Huettel B."/>
            <person name="Almeida C.C.S."/>
            <person name="Simkova H."/>
            <person name="Souza G."/>
            <person name="Pedrosa-Harand A."/>
            <person name="Macas J."/>
            <person name="Mayer K.F.X."/>
            <person name="Houben A."/>
            <person name="Marques A."/>
        </authorList>
    </citation>
    <scope>NUCLEOTIDE SEQUENCE [LARGE SCALE GENOMIC DNA]</scope>
    <source>
        <strain evidence="4">RhyTen1mFocal</strain>
    </source>
</reference>
<evidence type="ECO:0000313" key="4">
    <source>
        <dbReference type="EMBL" id="KAJ3691276.1"/>
    </source>
</evidence>
<dbReference type="InterPro" id="IPR021109">
    <property type="entry name" value="Peptidase_aspartic_dom_sf"/>
</dbReference>
<dbReference type="PANTHER" id="PTHR13683">
    <property type="entry name" value="ASPARTYL PROTEASES"/>
    <property type="match status" value="1"/>
</dbReference>
<dbReference type="EMBL" id="JAMRDG010000002">
    <property type="protein sequence ID" value="KAJ3691276.1"/>
    <property type="molecule type" value="Genomic_DNA"/>
</dbReference>
<evidence type="ECO:0000256" key="1">
    <source>
        <dbReference type="ARBA" id="ARBA00007447"/>
    </source>
</evidence>
<dbReference type="InterPro" id="IPR033121">
    <property type="entry name" value="PEPTIDASE_A1"/>
</dbReference>
<dbReference type="AlphaFoldDB" id="A0AAD6EP18"/>
<dbReference type="PANTHER" id="PTHR13683:SF232">
    <property type="entry name" value="OS09G0542100 PROTEIN"/>
    <property type="match status" value="1"/>
</dbReference>
<dbReference type="GO" id="GO:0004190">
    <property type="term" value="F:aspartic-type endopeptidase activity"/>
    <property type="evidence" value="ECO:0007669"/>
    <property type="project" value="InterPro"/>
</dbReference>
<keyword evidence="5" id="KW-1185">Reference proteome</keyword>
<dbReference type="GO" id="GO:0006508">
    <property type="term" value="P:proteolysis"/>
    <property type="evidence" value="ECO:0007669"/>
    <property type="project" value="InterPro"/>
</dbReference>
<comment type="caution">
    <text evidence="4">The sequence shown here is derived from an EMBL/GenBank/DDBJ whole genome shotgun (WGS) entry which is preliminary data.</text>
</comment>
<comment type="similarity">
    <text evidence="1">Belongs to the peptidase A1 family.</text>
</comment>
<dbReference type="Gene3D" id="2.40.70.10">
    <property type="entry name" value="Acid Proteases"/>
    <property type="match status" value="1"/>
</dbReference>
<proteinExistence type="inferred from homology"/>
<gene>
    <name evidence="4" type="ORF">LUZ61_020440</name>
</gene>
<protein>
    <recommendedName>
        <fullName evidence="3">Peptidase A1 domain-containing protein</fullName>
    </recommendedName>
</protein>
<sequence>MAYSSIFFVFLIIALSSCYANKLGLDFHHRFSDKVREWTDSQGLPPVWTPEETPRGTVEYYKALLKHDLHRHHGRSLATGELYDFAQGNVTEEYYGKYNMVFNNYIPNASTTSKKISCSSNQCFTSSANSCTNKIADCTYIIEYADDSTSSGTLIQDDLNLIKQTLPSDIVKLPIVFGCAGNQTGNMPPNGIMGLSVSNISVPSILARNGLISDSFSMCFGTDGYGRLNFGDTGSADQYETALNINP</sequence>
<feature type="chain" id="PRO_5041982940" description="Peptidase A1 domain-containing protein" evidence="2">
    <location>
        <begin position="21"/>
        <end position="247"/>
    </location>
</feature>
<evidence type="ECO:0000259" key="3">
    <source>
        <dbReference type="PROSITE" id="PS51767"/>
    </source>
</evidence>